<proteinExistence type="predicted"/>
<sequence>MHCRARIRPKPLAQQQRQYHRVGALHGLSCCGSRVVAPQHEAWVKVHDIERWPLTLHPRLGMVQRCNLGCRIGRKLGFVRSRGKRDAVIGRHRLGRVSLPSARQLVHGNQGNEGAGDHDTTDRPTEVGCFQEADGTAHSWLDEMRIVLTERVIVSTGDRDIGHNDEGESVTWVECLDLWSCKNSSSFCMGSNGGPDPISLSKQLHQSPRPYMARGPCYQYQIFWRNHIVCDLGGIRPDNEGVRRRHIYNSNKTPPPPGRAKTIGYPFGDKAERPGVSFQRARLSGTACIAVARPANHGTQLSASGRQRDSRPVAWREISVDRMLTCAPQELVMMESRLQLLAEFDASSLVSSCRYRFSIRPQHIKRLGASLTDHRPLLGLACELNRLMPSPPMLVAPGKFGTMWLASHASLTCEGFMSEGEGRLSESAAPTSDLQDILVPA</sequence>
<gene>
    <name evidence="2" type="ORF">QC763_0078610</name>
</gene>
<organism evidence="2 3">
    <name type="scientific">Podospora pseudopauciseta</name>
    <dbReference type="NCBI Taxonomy" id="2093780"/>
    <lineage>
        <taxon>Eukaryota</taxon>
        <taxon>Fungi</taxon>
        <taxon>Dikarya</taxon>
        <taxon>Ascomycota</taxon>
        <taxon>Pezizomycotina</taxon>
        <taxon>Sordariomycetes</taxon>
        <taxon>Sordariomycetidae</taxon>
        <taxon>Sordariales</taxon>
        <taxon>Podosporaceae</taxon>
        <taxon>Podospora</taxon>
    </lineage>
</organism>
<reference evidence="2 3" key="1">
    <citation type="journal article" date="2023" name="bioRxiv">
        <title>High-quality genome assemblies of four members of thePodospora anserinaspecies complex.</title>
        <authorList>
            <person name="Ament-Velasquez S.L."/>
            <person name="Vogan A.A."/>
            <person name="Wallerman O."/>
            <person name="Hartmann F."/>
            <person name="Gautier V."/>
            <person name="Silar P."/>
            <person name="Giraud T."/>
            <person name="Johannesson H."/>
        </authorList>
    </citation>
    <scope>NUCLEOTIDE SEQUENCE [LARGE SCALE GENOMIC DNA]</scope>
    <source>
        <strain evidence="2 3">CBS 411.78</strain>
    </source>
</reference>
<keyword evidence="3" id="KW-1185">Reference proteome</keyword>
<dbReference type="EMBL" id="JAFFHB010000006">
    <property type="protein sequence ID" value="KAK4665199.1"/>
    <property type="molecule type" value="Genomic_DNA"/>
</dbReference>
<evidence type="ECO:0000313" key="3">
    <source>
        <dbReference type="Proteomes" id="UP001326199"/>
    </source>
</evidence>
<comment type="caution">
    <text evidence="2">The sequence shown here is derived from an EMBL/GenBank/DDBJ whole genome shotgun (WGS) entry which is preliminary data.</text>
</comment>
<evidence type="ECO:0000313" key="2">
    <source>
        <dbReference type="EMBL" id="KAK4665199.1"/>
    </source>
</evidence>
<protein>
    <submittedName>
        <fullName evidence="2">Uncharacterized protein</fullName>
    </submittedName>
</protein>
<accession>A0ABR0HBF7</accession>
<dbReference type="RefSeq" id="XP_062765165.1">
    <property type="nucleotide sequence ID" value="XM_062906074.1"/>
</dbReference>
<evidence type="ECO:0000256" key="1">
    <source>
        <dbReference type="SAM" id="MobiDB-lite"/>
    </source>
</evidence>
<name>A0ABR0HBF7_9PEZI</name>
<dbReference type="Proteomes" id="UP001326199">
    <property type="component" value="Unassembled WGS sequence"/>
</dbReference>
<dbReference type="GeneID" id="87926222"/>
<feature type="region of interest" description="Disordered" evidence="1">
    <location>
        <begin position="103"/>
        <end position="123"/>
    </location>
</feature>